<dbReference type="NCBIfam" id="TIGR04255">
    <property type="entry name" value="sporadTIGR04255"/>
    <property type="match status" value="1"/>
</dbReference>
<dbReference type="EMBL" id="BDUD01000001">
    <property type="protein sequence ID" value="GBG21070.1"/>
    <property type="molecule type" value="Genomic_DNA"/>
</dbReference>
<proteinExistence type="predicted"/>
<reference evidence="1 2" key="1">
    <citation type="submission" date="2017-06" db="EMBL/GenBank/DDBJ databases">
        <title>Genome sequencing of cyanobaciteial culture collection at National Institute for Environmental Studies (NIES).</title>
        <authorList>
            <person name="Hirose Y."/>
            <person name="Shimura Y."/>
            <person name="Fujisawa T."/>
            <person name="Nakamura Y."/>
            <person name="Kawachi M."/>
        </authorList>
    </citation>
    <scope>NUCLEOTIDE SEQUENCE [LARGE SCALE GENOMIC DNA]</scope>
    <source>
        <strain evidence="1 2">NIES-4072</strain>
    </source>
</reference>
<dbReference type="AlphaFoldDB" id="A0A2R5FQM7"/>
<gene>
    <name evidence="1" type="ORF">NIES4072_47520</name>
</gene>
<accession>A0A2R5FQM7</accession>
<keyword evidence="2" id="KW-1185">Reference proteome</keyword>
<dbReference type="InterPro" id="IPR026349">
    <property type="entry name" value="CHP04255"/>
</dbReference>
<name>A0A2R5FQM7_NOSCO</name>
<sequence>MVNTNPFIAQPPKEVPLQNAPLIRVIAQVLFPSILSMEDKEFVRVFQEAIRENYPYLQPEQTQGFVFGPQGLVPTVPQITWRFMDKTETWRVSLAPNFLALETTLYSSRSDFLERLESLLIALKESFHPNIDIIERFGMRYIDRLIGQNIDDLSSLVKPEIAGIATAGFREYIHQNINQSLFIIPDGGEQIIARWGLVPADTTFDPAAIEPFAESSWILDLDMSLSKKRDFSVEALMNEAKQFSERIYTFFRWAVTDEFLRRFGGEL</sequence>
<dbReference type="RefSeq" id="WP_109011041.1">
    <property type="nucleotide sequence ID" value="NZ_BDUD01000001.1"/>
</dbReference>
<evidence type="ECO:0000313" key="1">
    <source>
        <dbReference type="EMBL" id="GBG21070.1"/>
    </source>
</evidence>
<protein>
    <recommendedName>
        <fullName evidence="3">TIGR04255 family protein</fullName>
    </recommendedName>
</protein>
<evidence type="ECO:0000313" key="2">
    <source>
        <dbReference type="Proteomes" id="UP000245124"/>
    </source>
</evidence>
<comment type="caution">
    <text evidence="1">The sequence shown here is derived from an EMBL/GenBank/DDBJ whole genome shotgun (WGS) entry which is preliminary data.</text>
</comment>
<dbReference type="Proteomes" id="UP000245124">
    <property type="component" value="Unassembled WGS sequence"/>
</dbReference>
<evidence type="ECO:0008006" key="3">
    <source>
        <dbReference type="Google" id="ProtNLM"/>
    </source>
</evidence>
<organism evidence="1 2">
    <name type="scientific">Nostoc commune NIES-4072</name>
    <dbReference type="NCBI Taxonomy" id="2005467"/>
    <lineage>
        <taxon>Bacteria</taxon>
        <taxon>Bacillati</taxon>
        <taxon>Cyanobacteriota</taxon>
        <taxon>Cyanophyceae</taxon>
        <taxon>Nostocales</taxon>
        <taxon>Nostocaceae</taxon>
        <taxon>Nostoc</taxon>
    </lineage>
</organism>
<dbReference type="OrthoDB" id="7107919at2"/>